<dbReference type="KEGG" id="tti:THITH_14890"/>
<proteinExistence type="predicted"/>
<dbReference type="AlphaFoldDB" id="W0DLM8"/>
<evidence type="ECO:0000313" key="4">
    <source>
        <dbReference type="Proteomes" id="UP000005289"/>
    </source>
</evidence>
<dbReference type="GO" id="GO:0043107">
    <property type="term" value="P:type IV pilus-dependent motility"/>
    <property type="evidence" value="ECO:0007669"/>
    <property type="project" value="TreeGrafter"/>
</dbReference>
<keyword evidence="2" id="KW-1133">Transmembrane helix</keyword>
<dbReference type="EMBL" id="CP007029">
    <property type="protein sequence ID" value="AHE99351.1"/>
    <property type="molecule type" value="Genomic_DNA"/>
</dbReference>
<dbReference type="OrthoDB" id="5296173at2"/>
<feature type="transmembrane region" description="Helical" evidence="2">
    <location>
        <begin position="21"/>
        <end position="43"/>
    </location>
</feature>
<keyword evidence="4" id="KW-1185">Reference proteome</keyword>
<reference evidence="3 4" key="1">
    <citation type="submission" date="2013-12" db="EMBL/GenBank/DDBJ databases">
        <authorList>
            <consortium name="DOE Joint Genome Institute"/>
            <person name="Muyzer G."/>
            <person name="Huntemann M."/>
            <person name="Han J."/>
            <person name="Chen A."/>
            <person name="Kyrpides N."/>
            <person name="Mavromatis K."/>
            <person name="Markowitz V."/>
            <person name="Palaniappan K."/>
            <person name="Ivanova N."/>
            <person name="Schaumberg A."/>
            <person name="Pati A."/>
            <person name="Liolios K."/>
            <person name="Nordberg H.P."/>
            <person name="Cantor M.N."/>
            <person name="Hua S.X."/>
            <person name="Woyke T."/>
        </authorList>
    </citation>
    <scope>NUCLEOTIDE SEQUENCE [LARGE SCALE GENOMIC DNA]</scope>
    <source>
        <strain evidence="3 4">ARh 1</strain>
    </source>
</reference>
<dbReference type="GO" id="GO:0043683">
    <property type="term" value="P:type IV pilus assembly"/>
    <property type="evidence" value="ECO:0007669"/>
    <property type="project" value="TreeGrafter"/>
</dbReference>
<name>W0DLM8_9GAMM</name>
<dbReference type="Pfam" id="PF05137">
    <property type="entry name" value="PilN"/>
    <property type="match status" value="1"/>
</dbReference>
<gene>
    <name evidence="3" type="ORF">THITH_14890</name>
</gene>
<dbReference type="HOGENOM" id="CLU_081304_1_2_6"/>
<protein>
    <submittedName>
        <fullName evidence="3">Pilus biogenesis protein PilN</fullName>
    </submittedName>
</protein>
<sequence length="191" mass="22255">MIYVNLLPWREKRRAHRQKQFYVMAGGAVAVGVLLVFAAHLYMGARIEHQQNRNQLLQSEIRTLDRQIARIRELDRQRQQLVDRIEVIQTLQASRPEAVHLFDELVETLPEGTFYRELRQERDRLRLVGRAESNARISALMRRVDASSWLSDSTLHIIETRQEGRLQVRDFRLEATQTRPTADAEQGEGGS</sequence>
<dbReference type="InterPro" id="IPR007813">
    <property type="entry name" value="PilN"/>
</dbReference>
<evidence type="ECO:0000313" key="3">
    <source>
        <dbReference type="EMBL" id="AHE99351.1"/>
    </source>
</evidence>
<keyword evidence="2" id="KW-0812">Transmembrane</keyword>
<evidence type="ECO:0000256" key="2">
    <source>
        <dbReference type="SAM" id="Phobius"/>
    </source>
</evidence>
<keyword evidence="2" id="KW-0472">Membrane</keyword>
<dbReference type="Proteomes" id="UP000005289">
    <property type="component" value="Chromosome"/>
</dbReference>
<dbReference type="STRING" id="713585.THITH_14890"/>
<dbReference type="PANTHER" id="PTHR40278:SF2">
    <property type="entry name" value="TYPE IV PILUS INNER MEMBRANE COMPONENT PILN"/>
    <property type="match status" value="1"/>
</dbReference>
<keyword evidence="1" id="KW-0175">Coiled coil</keyword>
<evidence type="ECO:0000256" key="1">
    <source>
        <dbReference type="SAM" id="Coils"/>
    </source>
</evidence>
<organism evidence="3 4">
    <name type="scientific">Thioalkalivibrio paradoxus ARh 1</name>
    <dbReference type="NCBI Taxonomy" id="713585"/>
    <lineage>
        <taxon>Bacteria</taxon>
        <taxon>Pseudomonadati</taxon>
        <taxon>Pseudomonadota</taxon>
        <taxon>Gammaproteobacteria</taxon>
        <taxon>Chromatiales</taxon>
        <taxon>Ectothiorhodospiraceae</taxon>
        <taxon>Thioalkalivibrio</taxon>
    </lineage>
</organism>
<dbReference type="PANTHER" id="PTHR40278">
    <property type="entry name" value="DNA UTILIZATION PROTEIN HOFN"/>
    <property type="match status" value="1"/>
</dbReference>
<dbReference type="InterPro" id="IPR052534">
    <property type="entry name" value="Extracell_DNA_Util/SecSys_Comp"/>
</dbReference>
<dbReference type="RefSeq" id="WP_006747107.1">
    <property type="nucleotide sequence ID" value="NZ_CP007029.1"/>
</dbReference>
<accession>W0DLM8</accession>
<feature type="coiled-coil region" evidence="1">
    <location>
        <begin position="47"/>
        <end position="91"/>
    </location>
</feature>